<sequence length="269" mass="29943">MTYFKRILAICLSMSLVSPMVASADTNTASWLKWKNTKLSAHRGAQVVAPENSLAGVQGAKELGYAFIEIDVRKTADNQYVLMHDKTIDRTTTGYGSVASQKLKQLRVYHLVDKNNRLTTEKIPTLKDVLASAKKYNVGVNIDGSKGDFGDQKYAKGIVTLVKKANMYNKTFFVISDSKARAKFNKNYPNATISFIGNPKKSVASDIKKLKKYKHAIYTTHINNLDAATAKKIRASGLRIHIYGVNTKSAYKRAKSYKPLLVETDKLKP</sequence>
<dbReference type="PANTHER" id="PTHR46211:SF1">
    <property type="entry name" value="GLYCEROPHOSPHODIESTER PHOSPHODIESTERASE, CYTOPLASMIC"/>
    <property type="match status" value="1"/>
</dbReference>
<gene>
    <name evidence="3" type="ORF">QI30_14180</name>
</gene>
<reference evidence="3 4" key="1">
    <citation type="submission" date="2014-11" db="EMBL/GenBank/DDBJ databases">
        <title>Genome sequence and analysis of novel Kurthia sp.</title>
        <authorList>
            <person name="Lawson J.N."/>
            <person name="Gonzalez J.E."/>
            <person name="Rinauldi L."/>
            <person name="Xuan Z."/>
            <person name="Firman A."/>
            <person name="Shaddox L."/>
            <person name="Trudeau A."/>
            <person name="Shah S."/>
            <person name="Reiman D."/>
        </authorList>
    </citation>
    <scope>NUCLEOTIDE SEQUENCE [LARGE SCALE GENOMIC DNA]</scope>
    <source>
        <strain evidence="3 4">3B1D</strain>
    </source>
</reference>
<protein>
    <recommendedName>
        <fullName evidence="2">GP-PDE domain-containing protein</fullName>
    </recommendedName>
</protein>
<evidence type="ECO:0000259" key="2">
    <source>
        <dbReference type="PROSITE" id="PS51704"/>
    </source>
</evidence>
<feature type="domain" description="GP-PDE" evidence="2">
    <location>
        <begin position="37"/>
        <end position="269"/>
    </location>
</feature>
<organism evidence="3 4">
    <name type="scientific">Candidatus Kurthia intestinigallinarum</name>
    <dbReference type="NCBI Taxonomy" id="1562256"/>
    <lineage>
        <taxon>Bacteria</taxon>
        <taxon>Bacillati</taxon>
        <taxon>Bacillota</taxon>
        <taxon>Bacilli</taxon>
        <taxon>Bacillales</taxon>
        <taxon>Caryophanaceae</taxon>
        <taxon>Kurthia</taxon>
    </lineage>
</organism>
<dbReference type="GO" id="GO:0008081">
    <property type="term" value="F:phosphoric diester hydrolase activity"/>
    <property type="evidence" value="ECO:0007669"/>
    <property type="project" value="InterPro"/>
</dbReference>
<evidence type="ECO:0000313" key="4">
    <source>
        <dbReference type="Proteomes" id="UP000288623"/>
    </source>
</evidence>
<dbReference type="Gene3D" id="3.20.20.190">
    <property type="entry name" value="Phosphatidylinositol (PI) phosphodiesterase"/>
    <property type="match status" value="1"/>
</dbReference>
<proteinExistence type="predicted"/>
<keyword evidence="1" id="KW-0732">Signal</keyword>
<dbReference type="PROSITE" id="PS51704">
    <property type="entry name" value="GP_PDE"/>
    <property type="match status" value="1"/>
</dbReference>
<dbReference type="InterPro" id="IPR030395">
    <property type="entry name" value="GP_PDE_dom"/>
</dbReference>
<dbReference type="EMBL" id="JTFC01000033">
    <property type="protein sequence ID" value="RUS53842.1"/>
    <property type="molecule type" value="Genomic_DNA"/>
</dbReference>
<feature type="chain" id="PRO_5019420309" description="GP-PDE domain-containing protein" evidence="1">
    <location>
        <begin position="25"/>
        <end position="269"/>
    </location>
</feature>
<evidence type="ECO:0000313" key="3">
    <source>
        <dbReference type="EMBL" id="RUS53842.1"/>
    </source>
</evidence>
<dbReference type="SUPFAM" id="SSF51695">
    <property type="entry name" value="PLC-like phosphodiesterases"/>
    <property type="match status" value="1"/>
</dbReference>
<feature type="signal peptide" evidence="1">
    <location>
        <begin position="1"/>
        <end position="24"/>
    </location>
</feature>
<dbReference type="GO" id="GO:0006629">
    <property type="term" value="P:lipid metabolic process"/>
    <property type="evidence" value="ECO:0007669"/>
    <property type="project" value="InterPro"/>
</dbReference>
<dbReference type="Proteomes" id="UP000288623">
    <property type="component" value="Unassembled WGS sequence"/>
</dbReference>
<dbReference type="RefSeq" id="WP_126991270.1">
    <property type="nucleotide sequence ID" value="NZ_JTFC01000033.1"/>
</dbReference>
<evidence type="ECO:0000256" key="1">
    <source>
        <dbReference type="SAM" id="SignalP"/>
    </source>
</evidence>
<dbReference type="InterPro" id="IPR017946">
    <property type="entry name" value="PLC-like_Pdiesterase_TIM-brl"/>
</dbReference>
<dbReference type="CDD" id="cd08566">
    <property type="entry name" value="GDPD_AtGDE_like"/>
    <property type="match status" value="1"/>
</dbReference>
<dbReference type="Pfam" id="PF03009">
    <property type="entry name" value="GDPD"/>
    <property type="match status" value="1"/>
</dbReference>
<name>A0A433RRQ5_9BACL</name>
<comment type="caution">
    <text evidence="3">The sequence shown here is derived from an EMBL/GenBank/DDBJ whole genome shotgun (WGS) entry which is preliminary data.</text>
</comment>
<accession>A0A433RRQ5</accession>
<keyword evidence="4" id="KW-1185">Reference proteome</keyword>
<dbReference type="PANTHER" id="PTHR46211">
    <property type="entry name" value="GLYCEROPHOSPHORYL DIESTER PHOSPHODIESTERASE"/>
    <property type="match status" value="1"/>
</dbReference>
<dbReference type="AlphaFoldDB" id="A0A433RRQ5"/>
<dbReference type="OrthoDB" id="384721at2"/>